<dbReference type="GO" id="GO:0070403">
    <property type="term" value="F:NAD+ binding"/>
    <property type="evidence" value="ECO:0007669"/>
    <property type="project" value="InterPro"/>
</dbReference>
<dbReference type="Gene3D" id="3.40.50.1220">
    <property type="entry name" value="TPP-binding domain"/>
    <property type="match status" value="1"/>
</dbReference>
<accession>A0A382RB72</accession>
<reference evidence="1" key="1">
    <citation type="submission" date="2018-05" db="EMBL/GenBank/DDBJ databases">
        <authorList>
            <person name="Lanie J.A."/>
            <person name="Ng W.-L."/>
            <person name="Kazmierczak K.M."/>
            <person name="Andrzejewski T.M."/>
            <person name="Davidsen T.M."/>
            <person name="Wayne K.J."/>
            <person name="Tettelin H."/>
            <person name="Glass J.I."/>
            <person name="Rusch D."/>
            <person name="Podicherti R."/>
            <person name="Tsui H.-C.T."/>
            <person name="Winkler M.E."/>
        </authorList>
    </citation>
    <scope>NUCLEOTIDE SEQUENCE</scope>
</reference>
<name>A0A382RB72_9ZZZZ</name>
<dbReference type="InterPro" id="IPR050134">
    <property type="entry name" value="NAD-dep_sirtuin_deacylases"/>
</dbReference>
<sequence>VAVDIADCEASVMNHRGGEPADEVLEAAVLLATDLVAAATSVAVLTGAGISTDSGIPDFRGPEGVWTK</sequence>
<dbReference type="GO" id="GO:0017136">
    <property type="term" value="F:histone deacetylase activity, NAD-dependent"/>
    <property type="evidence" value="ECO:0007669"/>
    <property type="project" value="TreeGrafter"/>
</dbReference>
<dbReference type="PANTHER" id="PTHR11085">
    <property type="entry name" value="NAD-DEPENDENT PROTEIN DEACYLASE SIRTUIN-5, MITOCHONDRIAL-RELATED"/>
    <property type="match status" value="1"/>
</dbReference>
<organism evidence="1">
    <name type="scientific">marine metagenome</name>
    <dbReference type="NCBI Taxonomy" id="408172"/>
    <lineage>
        <taxon>unclassified sequences</taxon>
        <taxon>metagenomes</taxon>
        <taxon>ecological metagenomes</taxon>
    </lineage>
</organism>
<dbReference type="AlphaFoldDB" id="A0A382RB72"/>
<feature type="non-terminal residue" evidence="1">
    <location>
        <position position="68"/>
    </location>
</feature>
<dbReference type="Pfam" id="PF02146">
    <property type="entry name" value="SIR2"/>
    <property type="match status" value="1"/>
</dbReference>
<dbReference type="EMBL" id="UINC01120037">
    <property type="protein sequence ID" value="SVC94258.1"/>
    <property type="molecule type" value="Genomic_DNA"/>
</dbReference>
<dbReference type="InterPro" id="IPR029035">
    <property type="entry name" value="DHS-like_NAD/FAD-binding_dom"/>
</dbReference>
<dbReference type="SUPFAM" id="SSF52467">
    <property type="entry name" value="DHS-like NAD/FAD-binding domain"/>
    <property type="match status" value="1"/>
</dbReference>
<dbReference type="InterPro" id="IPR003000">
    <property type="entry name" value="Sirtuin"/>
</dbReference>
<proteinExistence type="predicted"/>
<gene>
    <name evidence="1" type="ORF">METZ01_LOCUS347112</name>
</gene>
<feature type="non-terminal residue" evidence="1">
    <location>
        <position position="1"/>
    </location>
</feature>
<protein>
    <submittedName>
        <fullName evidence="1">Uncharacterized protein</fullName>
    </submittedName>
</protein>
<evidence type="ECO:0000313" key="1">
    <source>
        <dbReference type="EMBL" id="SVC94258.1"/>
    </source>
</evidence>
<dbReference type="PANTHER" id="PTHR11085:SF10">
    <property type="entry name" value="NAD-DEPENDENT PROTEIN DEACYLASE SIRTUIN-5, MITOCHONDRIAL-RELATED"/>
    <property type="match status" value="1"/>
</dbReference>